<evidence type="ECO:0008006" key="3">
    <source>
        <dbReference type="Google" id="ProtNLM"/>
    </source>
</evidence>
<proteinExistence type="predicted"/>
<sequence length="140" mass="16239">MLNFAVEYRKAIDTITDRRRLGLGMFVLSDEEWVLAKQLCEVLRILKHATQFFSRGMPNLAVVIPAMDHIDNVFTTGIINTHMLDPAIRAALSLAKKTLNRYYSLTDRSETYRIAMVLHPRYKLEYFKGADWEDEWITAA</sequence>
<keyword evidence="2" id="KW-1185">Reference proteome</keyword>
<dbReference type="InParanoid" id="A0A0D0ALL0"/>
<dbReference type="HOGENOM" id="CLU_099691_0_0_1"/>
<reference evidence="2" key="2">
    <citation type="submission" date="2015-01" db="EMBL/GenBank/DDBJ databases">
        <title>Evolutionary Origins and Diversification of the Mycorrhizal Mutualists.</title>
        <authorList>
            <consortium name="DOE Joint Genome Institute"/>
            <consortium name="Mycorrhizal Genomics Consortium"/>
            <person name="Kohler A."/>
            <person name="Kuo A."/>
            <person name="Nagy L.G."/>
            <person name="Floudas D."/>
            <person name="Copeland A."/>
            <person name="Barry K.W."/>
            <person name="Cichocki N."/>
            <person name="Veneault-Fourrey C."/>
            <person name="LaButti K."/>
            <person name="Lindquist E.A."/>
            <person name="Lipzen A."/>
            <person name="Lundell T."/>
            <person name="Morin E."/>
            <person name="Murat C."/>
            <person name="Riley R."/>
            <person name="Ohm R."/>
            <person name="Sun H."/>
            <person name="Tunlid A."/>
            <person name="Henrissat B."/>
            <person name="Grigoriev I.V."/>
            <person name="Hibbett D.S."/>
            <person name="Martin F."/>
        </authorList>
    </citation>
    <scope>NUCLEOTIDE SEQUENCE [LARGE SCALE GENOMIC DNA]</scope>
    <source>
        <strain evidence="2">UH-Slu-Lm8-n1</strain>
    </source>
</reference>
<dbReference type="SUPFAM" id="SSF53098">
    <property type="entry name" value="Ribonuclease H-like"/>
    <property type="match status" value="1"/>
</dbReference>
<gene>
    <name evidence="1" type="ORF">CY34DRAFT_63647</name>
</gene>
<name>A0A0D0ALL0_9AGAM</name>
<feature type="non-terminal residue" evidence="1">
    <location>
        <position position="140"/>
    </location>
</feature>
<dbReference type="OrthoDB" id="3359487at2759"/>
<reference evidence="1 2" key="1">
    <citation type="submission" date="2014-04" db="EMBL/GenBank/DDBJ databases">
        <authorList>
            <consortium name="DOE Joint Genome Institute"/>
            <person name="Kuo A."/>
            <person name="Ruytinx J."/>
            <person name="Rineau F."/>
            <person name="Colpaert J."/>
            <person name="Kohler A."/>
            <person name="Nagy L.G."/>
            <person name="Floudas D."/>
            <person name="Copeland A."/>
            <person name="Barry K.W."/>
            <person name="Cichocki N."/>
            <person name="Veneault-Fourrey C."/>
            <person name="LaButti K."/>
            <person name="Lindquist E.A."/>
            <person name="Lipzen A."/>
            <person name="Lundell T."/>
            <person name="Morin E."/>
            <person name="Murat C."/>
            <person name="Sun H."/>
            <person name="Tunlid A."/>
            <person name="Henrissat B."/>
            <person name="Grigoriev I.V."/>
            <person name="Hibbett D.S."/>
            <person name="Martin F."/>
            <person name="Nordberg H.P."/>
            <person name="Cantor M.N."/>
            <person name="Hua S.X."/>
        </authorList>
    </citation>
    <scope>NUCLEOTIDE SEQUENCE [LARGE SCALE GENOMIC DNA]</scope>
    <source>
        <strain evidence="1 2">UH-Slu-Lm8-n1</strain>
    </source>
</reference>
<evidence type="ECO:0000313" key="1">
    <source>
        <dbReference type="EMBL" id="KIK42771.1"/>
    </source>
</evidence>
<accession>A0A0D0ALL0</accession>
<dbReference type="AlphaFoldDB" id="A0A0D0ALL0"/>
<evidence type="ECO:0000313" key="2">
    <source>
        <dbReference type="Proteomes" id="UP000054485"/>
    </source>
</evidence>
<organism evidence="1 2">
    <name type="scientific">Suillus luteus UH-Slu-Lm8-n1</name>
    <dbReference type="NCBI Taxonomy" id="930992"/>
    <lineage>
        <taxon>Eukaryota</taxon>
        <taxon>Fungi</taxon>
        <taxon>Dikarya</taxon>
        <taxon>Basidiomycota</taxon>
        <taxon>Agaricomycotina</taxon>
        <taxon>Agaricomycetes</taxon>
        <taxon>Agaricomycetidae</taxon>
        <taxon>Boletales</taxon>
        <taxon>Suillineae</taxon>
        <taxon>Suillaceae</taxon>
        <taxon>Suillus</taxon>
    </lineage>
</organism>
<dbReference type="Proteomes" id="UP000054485">
    <property type="component" value="Unassembled WGS sequence"/>
</dbReference>
<dbReference type="InterPro" id="IPR012337">
    <property type="entry name" value="RNaseH-like_sf"/>
</dbReference>
<protein>
    <recommendedName>
        <fullName evidence="3">hAT-like transposase RNase-H fold domain-containing protein</fullName>
    </recommendedName>
</protein>
<dbReference type="EMBL" id="KN835229">
    <property type="protein sequence ID" value="KIK42771.1"/>
    <property type="molecule type" value="Genomic_DNA"/>
</dbReference>